<dbReference type="InterPro" id="IPR036942">
    <property type="entry name" value="Beta-barrel_TonB_sf"/>
</dbReference>
<dbReference type="Pfam" id="PF13505">
    <property type="entry name" value="OMP_b-brl"/>
    <property type="match status" value="1"/>
</dbReference>
<dbReference type="Gene3D" id="2.40.160.20">
    <property type="match status" value="1"/>
</dbReference>
<dbReference type="PANTHER" id="PTHR30069:SF41">
    <property type="entry name" value="HEME_HEMOPEXIN UTILIZATION PROTEIN C"/>
    <property type="match status" value="1"/>
</dbReference>
<organism evidence="16 17">
    <name type="scientific">Sphingobium yanoikuyae</name>
    <name type="common">Sphingomonas yanoikuyae</name>
    <dbReference type="NCBI Taxonomy" id="13690"/>
    <lineage>
        <taxon>Bacteria</taxon>
        <taxon>Pseudomonadati</taxon>
        <taxon>Pseudomonadota</taxon>
        <taxon>Alphaproteobacteria</taxon>
        <taxon>Sphingomonadales</taxon>
        <taxon>Sphingomonadaceae</taxon>
        <taxon>Sphingobium</taxon>
    </lineage>
</organism>
<evidence type="ECO:0000256" key="13">
    <source>
        <dbReference type="RuleBase" id="RU003357"/>
    </source>
</evidence>
<comment type="subcellular location">
    <subcellularLocation>
        <location evidence="1 12">Cell outer membrane</location>
        <topology evidence="1 12">Multi-pass membrane protein</topology>
    </subcellularLocation>
</comment>
<evidence type="ECO:0000256" key="4">
    <source>
        <dbReference type="ARBA" id="ARBA00022452"/>
    </source>
</evidence>
<dbReference type="PROSITE" id="PS52016">
    <property type="entry name" value="TONB_DEPENDENT_REC_3"/>
    <property type="match status" value="1"/>
</dbReference>
<protein>
    <recommendedName>
        <fullName evidence="15">Secretin/TonB short N-terminal domain-containing protein</fullName>
    </recommendedName>
</protein>
<keyword evidence="10 12" id="KW-0472">Membrane</keyword>
<dbReference type="SUPFAM" id="SSF56925">
    <property type="entry name" value="OMPA-like"/>
    <property type="match status" value="1"/>
</dbReference>
<evidence type="ECO:0000256" key="14">
    <source>
        <dbReference type="SAM" id="SignalP"/>
    </source>
</evidence>
<keyword evidence="11 12" id="KW-0998">Cell outer membrane</keyword>
<dbReference type="Gene3D" id="3.55.50.30">
    <property type="match status" value="1"/>
</dbReference>
<accession>A0A291N3H6</accession>
<dbReference type="AlphaFoldDB" id="A0A291N3H6"/>
<dbReference type="InterPro" id="IPR012910">
    <property type="entry name" value="Plug_dom"/>
</dbReference>
<dbReference type="InterPro" id="IPR000531">
    <property type="entry name" value="Beta-barrel_TonB"/>
</dbReference>
<dbReference type="SUPFAM" id="SSF56935">
    <property type="entry name" value="Porins"/>
    <property type="match status" value="1"/>
</dbReference>
<feature type="chain" id="PRO_5012245563" description="Secretin/TonB short N-terminal domain-containing protein" evidence="14">
    <location>
        <begin position="36"/>
        <end position="1204"/>
    </location>
</feature>
<dbReference type="Gene3D" id="2.170.130.10">
    <property type="entry name" value="TonB-dependent receptor, plug domain"/>
    <property type="match status" value="1"/>
</dbReference>
<keyword evidence="5" id="KW-0406">Ion transport</keyword>
<evidence type="ECO:0000256" key="9">
    <source>
        <dbReference type="ARBA" id="ARBA00023077"/>
    </source>
</evidence>
<dbReference type="GO" id="GO:0044718">
    <property type="term" value="P:siderophore transmembrane transport"/>
    <property type="evidence" value="ECO:0007669"/>
    <property type="project" value="TreeGrafter"/>
</dbReference>
<dbReference type="GO" id="GO:0009279">
    <property type="term" value="C:cell outer membrane"/>
    <property type="evidence" value="ECO:0007669"/>
    <property type="project" value="UniProtKB-SubCell"/>
</dbReference>
<dbReference type="Pfam" id="PF00593">
    <property type="entry name" value="TonB_dep_Rec_b-barrel"/>
    <property type="match status" value="1"/>
</dbReference>
<dbReference type="EMBL" id="CP023741">
    <property type="protein sequence ID" value="ATI81954.1"/>
    <property type="molecule type" value="Genomic_DNA"/>
</dbReference>
<keyword evidence="5" id="KW-0410">Iron transport</keyword>
<gene>
    <name evidence="16" type="ORF">A6768_19440</name>
</gene>
<evidence type="ECO:0000256" key="1">
    <source>
        <dbReference type="ARBA" id="ARBA00004571"/>
    </source>
</evidence>
<evidence type="ECO:0000256" key="10">
    <source>
        <dbReference type="ARBA" id="ARBA00023136"/>
    </source>
</evidence>
<keyword evidence="6 12" id="KW-0812">Transmembrane</keyword>
<feature type="signal peptide" evidence="14">
    <location>
        <begin position="1"/>
        <end position="35"/>
    </location>
</feature>
<reference evidence="16 17" key="1">
    <citation type="submission" date="2017-10" db="EMBL/GenBank/DDBJ databases">
        <title>Sphingobium yanoikuyae S72.</title>
        <authorList>
            <person name="Sanchez E."/>
            <person name="Bustos P."/>
            <person name="Mendoza P."/>
            <person name="Guo X."/>
            <person name="Mendoza A."/>
        </authorList>
    </citation>
    <scope>NUCLEOTIDE SEQUENCE [LARGE SCALE GENOMIC DNA]</scope>
    <source>
        <strain evidence="16 17">S72</strain>
    </source>
</reference>
<dbReference type="InterPro" id="IPR037066">
    <property type="entry name" value="Plug_dom_sf"/>
</dbReference>
<keyword evidence="9 13" id="KW-0798">TonB box</keyword>
<sequence length="1204" mass="131464">MRSSVSARQRLLAISRHTLLAGSALGIAATMPALAQPPASRTASSTRSFDIPAQSLRDALRQLMRQGGVQIGFEAADVEGRISHAVTGNMNANEALSRLLSGTGLSFRYLTSGSVMLERAPQVSEGTVQLGTLRVQGMQDSAGSGLAGDNGRVAGWDGTKESVFRTPGSVDVISRETLEAYPATAPADMLRGTPGVISGEARTSGGLDVNIRGLQGQGRVPVTVDGAINGTTVYRGYQGTSNRSFVDPDFISHVAIVKGPSNGNAIAGGIGGSVSMTTLGVDDIVPVGDTMAIRVKASLSNNNVEPGSNMIRSIIQPNHFYGDTMAATRERDRPGFLSPAGGAASFVFARKGDLLDILAGYSVRRTGNYFAGRQGKYAPRETGTPSPFCAAGSPERQMQELCDRAVAFYDIHGSTPFAGGEEVYNTSNDTESVLVKAAIRPADDHVLELGYGGYWSIFGENYPGALGSATGAVYQNQILSKTSLDRFTARYRWNPEGDLIDLKLNGWISKLKENAPSLVNSDPARRYVDSWGTDLTNSSRILTPIGLFSADYGASFLHEKAGPIGTWQMNGWTPPGREGSRSEYSLFTDMALEPAEWLRFNAGARYQEYSLKDRQSGTVYYSELLKRGEDAFNFSLGATLMPVDGLQLFANYKRAARLPSLMEATSGFFYIANPDLHKEETRNWEVGANYTRTGLITDKDELGLKLAWFDNDVDGYIARRYILQRGSMQMYNIDRALFRGLEATLSYENGGFSMEAGATYYDRIRFCRPGESCIASSLASDFATNYIPPRWAANLSINQRFLDDRAMLGARLTYMGKRPIGAEKPSSGYMPLISQIAWHPYTLLDMTGSFKLNDVLLINWSIDNLTDRYYNEPMSLGYVPAPGRTFRIGVTSTIGSKNGLWPANWFGRSGNADPTDWTGPYVGGQIGYGSGRTSGAVTDGAGNPADLENGSRYKENMRNFLGGLHAGYNYQLPSRVVLGVEADISAGDLGNWSGVLVQQTDNDGYNVASLRAKGTLESDTRYQWDRLITLRGRLGYSLGQTLLYGTGGIGWLRETQTRNQYRSGPTTNNDEKGIGNELEHYFFEKDRKTRSGLVLGAGMERDIGKRWSLRAEYAYARFQKKQFSFANARSGAALDYGYYETVGWQEVPAQTIIWDDGTVFEFPAYTAPINEYREVTGTSTLVEGRKHRSDADMHSIRVGISYHF</sequence>
<dbReference type="InterPro" id="IPR027385">
    <property type="entry name" value="Beta-barrel_OMP"/>
</dbReference>
<dbReference type="InterPro" id="IPR039426">
    <property type="entry name" value="TonB-dep_rcpt-like"/>
</dbReference>
<keyword evidence="4 12" id="KW-1134">Transmembrane beta strand</keyword>
<evidence type="ECO:0000313" key="16">
    <source>
        <dbReference type="EMBL" id="ATI81954.1"/>
    </source>
</evidence>
<evidence type="ECO:0000256" key="2">
    <source>
        <dbReference type="ARBA" id="ARBA00009810"/>
    </source>
</evidence>
<evidence type="ECO:0000313" key="17">
    <source>
        <dbReference type="Proteomes" id="UP000219422"/>
    </source>
</evidence>
<feature type="domain" description="Secretin/TonB short N-terminal" evidence="15">
    <location>
        <begin position="69"/>
        <end position="120"/>
    </location>
</feature>
<dbReference type="SMART" id="SM00965">
    <property type="entry name" value="STN"/>
    <property type="match status" value="1"/>
</dbReference>
<evidence type="ECO:0000259" key="15">
    <source>
        <dbReference type="SMART" id="SM00965"/>
    </source>
</evidence>
<evidence type="ECO:0000256" key="5">
    <source>
        <dbReference type="ARBA" id="ARBA00022496"/>
    </source>
</evidence>
<dbReference type="KEGG" id="sya:A6768_19440"/>
<evidence type="ECO:0000256" key="11">
    <source>
        <dbReference type="ARBA" id="ARBA00023237"/>
    </source>
</evidence>
<dbReference type="InterPro" id="IPR011662">
    <property type="entry name" value="Secretin/TonB_short_N"/>
</dbReference>
<dbReference type="GeneID" id="57779026"/>
<dbReference type="RefSeq" id="WP_097384697.1">
    <property type="nucleotide sequence ID" value="NZ_CP023741.1"/>
</dbReference>
<comment type="similarity">
    <text evidence="2 12 13">Belongs to the TonB-dependent receptor family.</text>
</comment>
<dbReference type="Gene3D" id="2.40.170.20">
    <property type="entry name" value="TonB-dependent receptor, beta-barrel domain"/>
    <property type="match status" value="1"/>
</dbReference>
<evidence type="ECO:0000256" key="7">
    <source>
        <dbReference type="ARBA" id="ARBA00022729"/>
    </source>
</evidence>
<evidence type="ECO:0000256" key="12">
    <source>
        <dbReference type="PROSITE-ProRule" id="PRU01360"/>
    </source>
</evidence>
<evidence type="ECO:0000256" key="6">
    <source>
        <dbReference type="ARBA" id="ARBA00022692"/>
    </source>
</evidence>
<evidence type="ECO:0000256" key="8">
    <source>
        <dbReference type="ARBA" id="ARBA00023004"/>
    </source>
</evidence>
<dbReference type="GO" id="GO:0015344">
    <property type="term" value="F:siderophore uptake transmembrane transporter activity"/>
    <property type="evidence" value="ECO:0007669"/>
    <property type="project" value="TreeGrafter"/>
</dbReference>
<dbReference type="Pfam" id="PF07715">
    <property type="entry name" value="Plug"/>
    <property type="match status" value="1"/>
</dbReference>
<dbReference type="PANTHER" id="PTHR30069">
    <property type="entry name" value="TONB-DEPENDENT OUTER MEMBRANE RECEPTOR"/>
    <property type="match status" value="1"/>
</dbReference>
<name>A0A291N3H6_SPHYA</name>
<dbReference type="Proteomes" id="UP000219422">
    <property type="component" value="Chromosome"/>
</dbReference>
<keyword evidence="3 12" id="KW-0813">Transport</keyword>
<proteinExistence type="inferred from homology"/>
<dbReference type="InterPro" id="IPR011250">
    <property type="entry name" value="OMP/PagP_B-barrel"/>
</dbReference>
<keyword evidence="8" id="KW-0408">Iron</keyword>
<dbReference type="Pfam" id="PF07660">
    <property type="entry name" value="STN"/>
    <property type="match status" value="1"/>
</dbReference>
<keyword evidence="7 14" id="KW-0732">Signal</keyword>
<evidence type="ECO:0000256" key="3">
    <source>
        <dbReference type="ARBA" id="ARBA00022448"/>
    </source>
</evidence>